<keyword evidence="3" id="KW-1185">Reference proteome</keyword>
<dbReference type="Gene3D" id="1.10.10.60">
    <property type="entry name" value="Homeodomain-like"/>
    <property type="match status" value="1"/>
</dbReference>
<gene>
    <name evidence="2" type="ORF">FD28_GL000964</name>
</gene>
<name>A0A0R1UKB9_9LACO</name>
<dbReference type="Pfam" id="PF08765">
    <property type="entry name" value="Mor"/>
    <property type="match status" value="1"/>
</dbReference>
<dbReference type="PATRIC" id="fig|1423753.3.peg.1003"/>
<reference evidence="2 3" key="1">
    <citation type="journal article" date="2015" name="Genome Announc.">
        <title>Expanding the biotechnology potential of lactobacilli through comparative genomics of 213 strains and associated genera.</title>
        <authorList>
            <person name="Sun Z."/>
            <person name="Harris H.M."/>
            <person name="McCann A."/>
            <person name="Guo C."/>
            <person name="Argimon S."/>
            <person name="Zhang W."/>
            <person name="Yang X."/>
            <person name="Jeffery I.B."/>
            <person name="Cooney J.C."/>
            <person name="Kagawa T.F."/>
            <person name="Liu W."/>
            <person name="Song Y."/>
            <person name="Salvetti E."/>
            <person name="Wrobel A."/>
            <person name="Rasinkangas P."/>
            <person name="Parkhill J."/>
            <person name="Rea M.C."/>
            <person name="O'Sullivan O."/>
            <person name="Ritari J."/>
            <person name="Douillard F.P."/>
            <person name="Paul Ross R."/>
            <person name="Yang R."/>
            <person name="Briner A.E."/>
            <person name="Felis G.E."/>
            <person name="de Vos W.M."/>
            <person name="Barrangou R."/>
            <person name="Klaenhammer T.R."/>
            <person name="Caufield P.W."/>
            <person name="Cui Y."/>
            <person name="Zhang H."/>
            <person name="O'Toole P.W."/>
        </authorList>
    </citation>
    <scope>NUCLEOTIDE SEQUENCE [LARGE SCALE GENOMIC DNA]</scope>
    <source>
        <strain evidence="2 3">DSM 16381</strain>
    </source>
</reference>
<comment type="caution">
    <text evidence="2">The sequence shown here is derived from an EMBL/GenBank/DDBJ whole genome shotgun (WGS) entry which is preliminary data.</text>
</comment>
<dbReference type="STRING" id="1423753.FD28_GL000964"/>
<protein>
    <recommendedName>
        <fullName evidence="1">Mor transcription activator domain-containing protein</fullName>
    </recommendedName>
</protein>
<proteinExistence type="predicted"/>
<dbReference type="Proteomes" id="UP000051580">
    <property type="component" value="Unassembled WGS sequence"/>
</dbReference>
<dbReference type="AlphaFoldDB" id="A0A0R1UKB9"/>
<dbReference type="EMBL" id="AZFS01000061">
    <property type="protein sequence ID" value="KRL93777.1"/>
    <property type="molecule type" value="Genomic_DNA"/>
</dbReference>
<accession>A0A0R1UKB9</accession>
<organism evidence="2 3">
    <name type="scientific">Levilactobacillus hammesii DSM 16381</name>
    <dbReference type="NCBI Taxonomy" id="1423753"/>
    <lineage>
        <taxon>Bacteria</taxon>
        <taxon>Bacillati</taxon>
        <taxon>Bacillota</taxon>
        <taxon>Bacilli</taxon>
        <taxon>Lactobacillales</taxon>
        <taxon>Lactobacillaceae</taxon>
        <taxon>Levilactobacillus</taxon>
    </lineage>
</organism>
<dbReference type="InterPro" id="IPR009057">
    <property type="entry name" value="Homeodomain-like_sf"/>
</dbReference>
<dbReference type="OrthoDB" id="2295637at2"/>
<evidence type="ECO:0000313" key="3">
    <source>
        <dbReference type="Proteomes" id="UP000051580"/>
    </source>
</evidence>
<sequence>MNLDEIENWQGLYRELAQVVGPEVTKTLCAYYGGSQVNFPKRLWDPQREALTIQREWVAGTSVSQLARQHNYSSRTIRRILAKFSA</sequence>
<dbReference type="SUPFAM" id="SSF46689">
    <property type="entry name" value="Homeodomain-like"/>
    <property type="match status" value="1"/>
</dbReference>
<dbReference type="InterPro" id="IPR014875">
    <property type="entry name" value="Mor_transcription_activator"/>
</dbReference>
<evidence type="ECO:0000259" key="1">
    <source>
        <dbReference type="Pfam" id="PF08765"/>
    </source>
</evidence>
<evidence type="ECO:0000313" key="2">
    <source>
        <dbReference type="EMBL" id="KRL93777.1"/>
    </source>
</evidence>
<feature type="domain" description="Mor transcription activator" evidence="1">
    <location>
        <begin position="11"/>
        <end position="84"/>
    </location>
</feature>